<reference evidence="2" key="3">
    <citation type="submission" date="2017-11" db="EMBL/GenBank/DDBJ databases">
        <authorList>
            <person name="Seuylemezian A."/>
            <person name="Cooper K."/>
            <person name="Vaishampayan P."/>
        </authorList>
    </citation>
    <scope>NUCLEOTIDE SEQUENCE</scope>
    <source>
        <strain evidence="2">PVAS-1</strain>
    </source>
</reference>
<dbReference type="Proteomes" id="UP000288711">
    <property type="component" value="Unassembled WGS sequence"/>
</dbReference>
<dbReference type="AlphaFoldDB" id="K1E6V9"/>
<dbReference type="eggNOG" id="ENOG5031JWT">
    <property type="taxonomic scope" value="Bacteria"/>
</dbReference>
<comment type="caution">
    <text evidence="1">The sequence shown here is derived from an EMBL/GenBank/DDBJ whole genome shotgun (WGS) entry which is preliminary data.</text>
</comment>
<evidence type="ECO:0000313" key="2">
    <source>
        <dbReference type="EMBL" id="RWU82708.1"/>
    </source>
</evidence>
<protein>
    <submittedName>
        <fullName evidence="1">Uncharacterized protein</fullName>
    </submittedName>
</protein>
<evidence type="ECO:0000313" key="1">
    <source>
        <dbReference type="EMBL" id="EKA61172.1"/>
    </source>
</evidence>
<dbReference type="RefSeq" id="WP_007927266.1">
    <property type="nucleotide sequence ID" value="NZ_PIPF01000010.1"/>
</dbReference>
<dbReference type="EMBL" id="PIPF01000010">
    <property type="protein sequence ID" value="RWU82708.1"/>
    <property type="molecule type" value="Genomic_DNA"/>
</dbReference>
<dbReference type="PATRIC" id="fig|1210046.3.peg.1696"/>
<reference evidence="2 4" key="1">
    <citation type="journal article" date="2009" name="Int. J. Syst. Evol. Microbiol.">
        <title>Janibacter hoylei sp. nov., Bacillus isronensis sp. nov. and Bacillus aryabhattai sp. nov., isolated from cryotubes used for collecting air from the upper atmosphere.</title>
        <authorList>
            <person name="Shivaji S."/>
            <person name="Chaturvedi P."/>
            <person name="Begum Z."/>
            <person name="Pindi P.K."/>
            <person name="Manorama R."/>
            <person name="Padmanaban D.A."/>
            <person name="Shouche Y.S."/>
            <person name="Pawar S."/>
            <person name="Vaishampayan P."/>
            <person name="Dutt C.B."/>
            <person name="Datta G.N."/>
            <person name="Manchanda R.K."/>
            <person name="Rao U.R."/>
            <person name="Bhargava P.M."/>
            <person name="Narlikar J.V."/>
        </authorList>
    </citation>
    <scope>NUCLEOTIDE SEQUENCE [LARGE SCALE GENOMIC DNA]</scope>
    <source>
        <strain evidence="2 4">PVAS-1</strain>
    </source>
</reference>
<sequence length="246" mass="25875">MVSLLLSLSAALVLAAIIWVPPALGRDSGLRPVQPGLLVVAPEASGVVTLGQGRAAQLDGTGLRVTNGGRVLFRTVRGGSPVSALTGHVEGTGKERTEAIDATWSNLRVDRLSIRAGEVTWSGELTDDEGRLPVTMTVRLQASRISLTVEAKGADAVVVHSAQELGTVGRGPGLPDRLLRKRAWWVGESTVSVADAYATDLGTVIGLGPGPAHRGVDLRRTGHTDLHTWSPSATVTMTSYRRTVEQ</sequence>
<dbReference type="EMBL" id="ALWX01000039">
    <property type="protein sequence ID" value="EKA61172.1"/>
    <property type="molecule type" value="Genomic_DNA"/>
</dbReference>
<evidence type="ECO:0000313" key="3">
    <source>
        <dbReference type="Proteomes" id="UP000004474"/>
    </source>
</evidence>
<name>K1E6V9_9MICO</name>
<accession>K1E6V9</accession>
<evidence type="ECO:0000313" key="4">
    <source>
        <dbReference type="Proteomes" id="UP000288711"/>
    </source>
</evidence>
<dbReference type="STRING" id="1210046.B277_08864"/>
<organism evidence="1 3">
    <name type="scientific">Janibacter hoylei PVAS-1</name>
    <dbReference type="NCBI Taxonomy" id="1210046"/>
    <lineage>
        <taxon>Bacteria</taxon>
        <taxon>Bacillati</taxon>
        <taxon>Actinomycetota</taxon>
        <taxon>Actinomycetes</taxon>
        <taxon>Micrococcales</taxon>
        <taxon>Intrasporangiaceae</taxon>
        <taxon>Janibacter</taxon>
    </lineage>
</organism>
<keyword evidence="4" id="KW-1185">Reference proteome</keyword>
<dbReference type="Proteomes" id="UP000004474">
    <property type="component" value="Unassembled WGS sequence"/>
</dbReference>
<proteinExistence type="predicted"/>
<gene>
    <name evidence="1" type="ORF">B277_08864</name>
    <name evidence="2" type="ORF">CWN80_11165</name>
</gene>
<reference evidence="1 3" key="2">
    <citation type="journal article" date="2012" name="J. Bacteriol.">
        <title>Genome Sequence of Janibacter hoylei MTCC8307, Isolated from the Stratospheric Air.</title>
        <authorList>
            <person name="Pawar S.P."/>
            <person name="Dhotre D.P."/>
            <person name="Shetty S.A."/>
            <person name="Chowdhury S.P."/>
            <person name="Chaudhari B.L."/>
            <person name="Shouche Y.S."/>
        </authorList>
    </citation>
    <scope>NUCLEOTIDE SEQUENCE [LARGE SCALE GENOMIC DNA]</scope>
    <source>
        <strain evidence="1 3">PVAS-1</strain>
    </source>
</reference>